<organism evidence="3 4">
    <name type="scientific">Actinomycetospora straminea</name>
    <dbReference type="NCBI Taxonomy" id="663607"/>
    <lineage>
        <taxon>Bacteria</taxon>
        <taxon>Bacillati</taxon>
        <taxon>Actinomycetota</taxon>
        <taxon>Actinomycetes</taxon>
        <taxon>Pseudonocardiales</taxon>
        <taxon>Pseudonocardiaceae</taxon>
        <taxon>Actinomycetospora</taxon>
    </lineage>
</organism>
<reference evidence="4" key="1">
    <citation type="journal article" date="2019" name="Int. J. Syst. Evol. Microbiol.">
        <title>The Global Catalogue of Microorganisms (GCM) 10K type strain sequencing project: providing services to taxonomists for standard genome sequencing and annotation.</title>
        <authorList>
            <consortium name="The Broad Institute Genomics Platform"/>
            <consortium name="The Broad Institute Genome Sequencing Center for Infectious Disease"/>
            <person name="Wu L."/>
            <person name="Ma J."/>
        </authorList>
    </citation>
    <scope>NUCLEOTIDE SEQUENCE [LARGE SCALE GENOMIC DNA]</scope>
    <source>
        <strain evidence="4">JCM 17983</strain>
    </source>
</reference>
<proteinExistence type="predicted"/>
<evidence type="ECO:0000313" key="3">
    <source>
        <dbReference type="EMBL" id="GAA4895055.1"/>
    </source>
</evidence>
<evidence type="ECO:0000313" key="4">
    <source>
        <dbReference type="Proteomes" id="UP001500457"/>
    </source>
</evidence>
<dbReference type="EMBL" id="BAABHQ010000027">
    <property type="protein sequence ID" value="GAA4895055.1"/>
    <property type="molecule type" value="Genomic_DNA"/>
</dbReference>
<evidence type="ECO:0000259" key="2">
    <source>
        <dbReference type="PROSITE" id="PS51352"/>
    </source>
</evidence>
<name>A0ABP9F6F2_9PSEU</name>
<dbReference type="PANTHER" id="PTHR42852">
    <property type="entry name" value="THIOL:DISULFIDE INTERCHANGE PROTEIN DSBE"/>
    <property type="match status" value="1"/>
</dbReference>
<sequence>MRPIRLLLLLVAALAMVTACSTAATPPPASPGAAGSGSSALDFNSRTLAGAEFSGQSLANRPAVLWFWAPWCSTCQAEAPTIAQAAAQHPNVTFVGVAALDQVPAMNQFVANYQLGGFTHLADTDTSVWRHFGVTEQPAFAFVAPNGTVEVVKGTMSAPDLAQRLDGLARA</sequence>
<keyword evidence="4" id="KW-1185">Reference proteome</keyword>
<feature type="signal peptide" evidence="1">
    <location>
        <begin position="1"/>
        <end position="23"/>
    </location>
</feature>
<dbReference type="PROSITE" id="PS51352">
    <property type="entry name" value="THIOREDOXIN_2"/>
    <property type="match status" value="1"/>
</dbReference>
<dbReference type="Pfam" id="PF00578">
    <property type="entry name" value="AhpC-TSA"/>
    <property type="match status" value="1"/>
</dbReference>
<dbReference type="SUPFAM" id="SSF52833">
    <property type="entry name" value="Thioredoxin-like"/>
    <property type="match status" value="1"/>
</dbReference>
<protein>
    <recommendedName>
        <fullName evidence="2">Thioredoxin domain-containing protein</fullName>
    </recommendedName>
</protein>
<dbReference type="InterPro" id="IPR050553">
    <property type="entry name" value="Thioredoxin_ResA/DsbE_sf"/>
</dbReference>
<dbReference type="InterPro" id="IPR013766">
    <property type="entry name" value="Thioredoxin_domain"/>
</dbReference>
<dbReference type="Gene3D" id="3.40.30.10">
    <property type="entry name" value="Glutaredoxin"/>
    <property type="match status" value="1"/>
</dbReference>
<dbReference type="PANTHER" id="PTHR42852:SF17">
    <property type="entry name" value="THIOREDOXIN-LIKE PROTEIN HI_1115"/>
    <property type="match status" value="1"/>
</dbReference>
<dbReference type="InterPro" id="IPR000866">
    <property type="entry name" value="AhpC/TSA"/>
</dbReference>
<keyword evidence="1" id="KW-0732">Signal</keyword>
<dbReference type="RefSeq" id="WP_274233356.1">
    <property type="nucleotide sequence ID" value="NZ_BAABHQ010000027.1"/>
</dbReference>
<dbReference type="InterPro" id="IPR036249">
    <property type="entry name" value="Thioredoxin-like_sf"/>
</dbReference>
<dbReference type="PROSITE" id="PS51257">
    <property type="entry name" value="PROKAR_LIPOPROTEIN"/>
    <property type="match status" value="1"/>
</dbReference>
<comment type="caution">
    <text evidence="3">The sequence shown here is derived from an EMBL/GenBank/DDBJ whole genome shotgun (WGS) entry which is preliminary data.</text>
</comment>
<evidence type="ECO:0000256" key="1">
    <source>
        <dbReference type="SAM" id="SignalP"/>
    </source>
</evidence>
<gene>
    <name evidence="3" type="ORF">GCM10023203_56640</name>
</gene>
<feature type="domain" description="Thioredoxin" evidence="2">
    <location>
        <begin position="34"/>
        <end position="170"/>
    </location>
</feature>
<feature type="chain" id="PRO_5047048831" description="Thioredoxin domain-containing protein" evidence="1">
    <location>
        <begin position="24"/>
        <end position="171"/>
    </location>
</feature>
<accession>A0ABP9F6F2</accession>
<dbReference type="Proteomes" id="UP001500457">
    <property type="component" value="Unassembled WGS sequence"/>
</dbReference>